<accession>A0A090YXF7</accession>
<evidence type="ECO:0000313" key="4">
    <source>
        <dbReference type="Proteomes" id="UP000029389"/>
    </source>
</evidence>
<dbReference type="CDD" id="cd04301">
    <property type="entry name" value="NAT_SF"/>
    <property type="match status" value="1"/>
</dbReference>
<dbReference type="InterPro" id="IPR050276">
    <property type="entry name" value="MshD_Acetyltransferase"/>
</dbReference>
<name>A0A090YXF7_9BACI</name>
<dbReference type="eggNOG" id="COG3153">
    <property type="taxonomic scope" value="Bacteria"/>
</dbReference>
<dbReference type="Proteomes" id="UP000029389">
    <property type="component" value="Unassembled WGS sequence"/>
</dbReference>
<dbReference type="PANTHER" id="PTHR43617">
    <property type="entry name" value="L-AMINO ACID N-ACETYLTRANSFERASE"/>
    <property type="match status" value="1"/>
</dbReference>
<evidence type="ECO:0000259" key="1">
    <source>
        <dbReference type="PROSITE" id="PS51186"/>
    </source>
</evidence>
<protein>
    <submittedName>
        <fullName evidence="2">Acetyltransferase domain protein</fullName>
    </submittedName>
    <submittedName>
        <fullName evidence="3">GNAT family N-acetyltransferase</fullName>
    </submittedName>
</protein>
<evidence type="ECO:0000313" key="2">
    <source>
        <dbReference type="EMBL" id="KFN02610.1"/>
    </source>
</evidence>
<dbReference type="Proteomes" id="UP000264294">
    <property type="component" value="Unassembled WGS sequence"/>
</dbReference>
<reference evidence="2 4" key="1">
    <citation type="submission" date="2014-04" db="EMBL/GenBank/DDBJ databases">
        <authorList>
            <person name="Bishop-Lilly K.A."/>
            <person name="Broomall S.M."/>
            <person name="Chain P.S."/>
            <person name="Chertkov O."/>
            <person name="Coyne S.R."/>
            <person name="Daligault H.E."/>
            <person name="Davenport K.W."/>
            <person name="Erkkila T."/>
            <person name="Frey K.G."/>
            <person name="Gibbons H.S."/>
            <person name="Gu W."/>
            <person name="Jaissle J."/>
            <person name="Johnson S.L."/>
            <person name="Koroleva G.I."/>
            <person name="Ladner J.T."/>
            <person name="Lo C.-C."/>
            <person name="Minogue T.D."/>
            <person name="Munk C."/>
            <person name="Palacios G.F."/>
            <person name="Redden C.L."/>
            <person name="Rosenzweig C.N."/>
            <person name="Scholz M.B."/>
            <person name="Teshima H."/>
            <person name="Xu Y."/>
        </authorList>
    </citation>
    <scope>NUCLEOTIDE SEQUENCE [LARGE SCALE GENOMIC DNA]</scope>
    <source>
        <strain evidence="2 4">BHP</strain>
    </source>
</reference>
<evidence type="ECO:0000313" key="3">
    <source>
        <dbReference type="EMBL" id="RFT62694.1"/>
    </source>
</evidence>
<proteinExistence type="predicted"/>
<dbReference type="EMBL" id="QVOD01000062">
    <property type="protein sequence ID" value="RFT62694.1"/>
    <property type="molecule type" value="Genomic_DNA"/>
</dbReference>
<organism evidence="2 4">
    <name type="scientific">Bacillus clarus</name>
    <dbReference type="NCBI Taxonomy" id="2338372"/>
    <lineage>
        <taxon>Bacteria</taxon>
        <taxon>Bacillati</taxon>
        <taxon>Bacillota</taxon>
        <taxon>Bacilli</taxon>
        <taxon>Bacillales</taxon>
        <taxon>Bacillaceae</taxon>
        <taxon>Bacillus</taxon>
        <taxon>Bacillus cereus group</taxon>
    </lineage>
</organism>
<gene>
    <name evidence="3" type="ORF">D0U04_27270</name>
    <name evidence="2" type="ORF">DJ93_546</name>
</gene>
<dbReference type="SUPFAM" id="SSF55729">
    <property type="entry name" value="Acyl-CoA N-acyltransferases (Nat)"/>
    <property type="match status" value="1"/>
</dbReference>
<dbReference type="PROSITE" id="PS51186">
    <property type="entry name" value="GNAT"/>
    <property type="match status" value="1"/>
</dbReference>
<dbReference type="Pfam" id="PF00583">
    <property type="entry name" value="Acetyltransf_1"/>
    <property type="match status" value="1"/>
</dbReference>
<sequence length="179" mass="20479">MSTFQKNILASYKGIYIRVFDSKKDDIEQLTRVLNKSYKRLADLGFNYLASHQDSSITLERINKALCLVAIRDNKIIGSISYYSPESNKGCNWYNKGNVATIGQFGIHPSYQSMGIGRKLIELVEELAIKEGIEELTLDTAEGASHLIKYYGDKGYRFIEYINWEITNYRSVVLSKKLK</sequence>
<dbReference type="RefSeq" id="WP_042979191.1">
    <property type="nucleotide sequence ID" value="NZ_JMQC01000008.1"/>
</dbReference>
<reference evidence="3 5" key="2">
    <citation type="submission" date="2018-08" db="EMBL/GenBank/DDBJ databases">
        <title>Bacillus clarus sp. nov. strain PS00077A.</title>
        <authorList>
            <person name="Mendez Acevedo M."/>
            <person name="Carroll L."/>
            <person name="Mukherjee M."/>
            <person name="Wiedmann M."/>
            <person name="Kovac J."/>
        </authorList>
    </citation>
    <scope>NUCLEOTIDE SEQUENCE [LARGE SCALE GENOMIC DNA]</scope>
    <source>
        <strain evidence="3 5">PS00077A</strain>
    </source>
</reference>
<comment type="caution">
    <text evidence="2">The sequence shown here is derived from an EMBL/GenBank/DDBJ whole genome shotgun (WGS) entry which is preliminary data.</text>
</comment>
<dbReference type="PATRIC" id="fig|1405.8.peg.721"/>
<dbReference type="AlphaFoldDB" id="A0A090YXF7"/>
<keyword evidence="5" id="KW-1185">Reference proteome</keyword>
<keyword evidence="2" id="KW-0808">Transferase</keyword>
<dbReference type="InterPro" id="IPR000182">
    <property type="entry name" value="GNAT_dom"/>
</dbReference>
<evidence type="ECO:0000313" key="5">
    <source>
        <dbReference type="Proteomes" id="UP000264294"/>
    </source>
</evidence>
<dbReference type="Gene3D" id="3.40.630.30">
    <property type="match status" value="1"/>
</dbReference>
<feature type="domain" description="N-acetyltransferase" evidence="1">
    <location>
        <begin position="17"/>
        <end position="179"/>
    </location>
</feature>
<dbReference type="InterPro" id="IPR016181">
    <property type="entry name" value="Acyl_CoA_acyltransferase"/>
</dbReference>
<dbReference type="EMBL" id="JMQC01000008">
    <property type="protein sequence ID" value="KFN02610.1"/>
    <property type="molecule type" value="Genomic_DNA"/>
</dbReference>
<dbReference type="GO" id="GO:0016747">
    <property type="term" value="F:acyltransferase activity, transferring groups other than amino-acyl groups"/>
    <property type="evidence" value="ECO:0007669"/>
    <property type="project" value="InterPro"/>
</dbReference>